<accession>A0AA39WE40</accession>
<keyword evidence="4" id="KW-1185">Reference proteome</keyword>
<dbReference type="InterPro" id="IPR016169">
    <property type="entry name" value="FAD-bd_PCMH_sub2"/>
</dbReference>
<dbReference type="Gene3D" id="3.30.465.10">
    <property type="match status" value="1"/>
</dbReference>
<name>A0AA39WE40_9PEZI</name>
<evidence type="ECO:0000256" key="1">
    <source>
        <dbReference type="SAM" id="SignalP"/>
    </source>
</evidence>
<evidence type="ECO:0000259" key="2">
    <source>
        <dbReference type="Pfam" id="PF08031"/>
    </source>
</evidence>
<evidence type="ECO:0000313" key="3">
    <source>
        <dbReference type="EMBL" id="KAK0613694.1"/>
    </source>
</evidence>
<dbReference type="AlphaFoldDB" id="A0AA39WE40"/>
<feature type="signal peptide" evidence="1">
    <location>
        <begin position="1"/>
        <end position="18"/>
    </location>
</feature>
<evidence type="ECO:0000313" key="4">
    <source>
        <dbReference type="Proteomes" id="UP001175000"/>
    </source>
</evidence>
<keyword evidence="1" id="KW-0732">Signal</keyword>
<comment type="caution">
    <text evidence="3">The sequence shown here is derived from an EMBL/GenBank/DDBJ whole genome shotgun (WGS) entry which is preliminary data.</text>
</comment>
<sequence>MLSRALVQIAAIAALASALTIRDDAAEVVEAVEYEVKTDLLGRPGGSGGSLKRLDWKDVKPLIPTTWSGKNYGCKCAPGQSCWPGTSKWNQLNSTDASYEYKMDIQNVLTNTMDETPRGASTSGCTYVNEADPYQPNWGDRFWGSGYPGLQTARAKWDPKGVFYATATPGTEDWEVIDYGTKFLRKLWDQ</sequence>
<dbReference type="GO" id="GO:0050660">
    <property type="term" value="F:flavin adenine dinucleotide binding"/>
    <property type="evidence" value="ECO:0007669"/>
    <property type="project" value="InterPro"/>
</dbReference>
<reference evidence="3" key="1">
    <citation type="submission" date="2023-06" db="EMBL/GenBank/DDBJ databases">
        <title>Genome-scale phylogeny and comparative genomics of the fungal order Sordariales.</title>
        <authorList>
            <consortium name="Lawrence Berkeley National Laboratory"/>
            <person name="Hensen N."/>
            <person name="Bonometti L."/>
            <person name="Westerberg I."/>
            <person name="Brannstrom I.O."/>
            <person name="Guillou S."/>
            <person name="Cros-Aarteil S."/>
            <person name="Calhoun S."/>
            <person name="Haridas S."/>
            <person name="Kuo A."/>
            <person name="Mondo S."/>
            <person name="Pangilinan J."/>
            <person name="Riley R."/>
            <person name="Labutti K."/>
            <person name="Andreopoulos B."/>
            <person name="Lipzen A."/>
            <person name="Chen C."/>
            <person name="Yanf M."/>
            <person name="Daum C."/>
            <person name="Ng V."/>
            <person name="Clum A."/>
            <person name="Steindorff A."/>
            <person name="Ohm R."/>
            <person name="Martin F."/>
            <person name="Silar P."/>
            <person name="Natvig D."/>
            <person name="Lalanne C."/>
            <person name="Gautier V."/>
            <person name="Ament-Velasquez S.L."/>
            <person name="Kruys A."/>
            <person name="Hutchinson M.I."/>
            <person name="Powell A.J."/>
            <person name="Barry K."/>
            <person name="Miller A.N."/>
            <person name="Grigoriev I.V."/>
            <person name="Debuchy R."/>
            <person name="Gladieux P."/>
            <person name="Thoren M.H."/>
            <person name="Johannesson H."/>
        </authorList>
    </citation>
    <scope>NUCLEOTIDE SEQUENCE</scope>
    <source>
        <strain evidence="3">CBS 606.72</strain>
    </source>
</reference>
<feature type="chain" id="PRO_5041365974" description="Berberine/berberine-like domain-containing protein" evidence="1">
    <location>
        <begin position="19"/>
        <end position="190"/>
    </location>
</feature>
<dbReference type="EMBL" id="JAULSU010000006">
    <property type="protein sequence ID" value="KAK0613694.1"/>
    <property type="molecule type" value="Genomic_DNA"/>
</dbReference>
<dbReference type="GO" id="GO:0016491">
    <property type="term" value="F:oxidoreductase activity"/>
    <property type="evidence" value="ECO:0007669"/>
    <property type="project" value="InterPro"/>
</dbReference>
<protein>
    <recommendedName>
        <fullName evidence="2">Berberine/berberine-like domain-containing protein</fullName>
    </recommendedName>
</protein>
<organism evidence="3 4">
    <name type="scientific">Immersiella caudata</name>
    <dbReference type="NCBI Taxonomy" id="314043"/>
    <lineage>
        <taxon>Eukaryota</taxon>
        <taxon>Fungi</taxon>
        <taxon>Dikarya</taxon>
        <taxon>Ascomycota</taxon>
        <taxon>Pezizomycotina</taxon>
        <taxon>Sordariomycetes</taxon>
        <taxon>Sordariomycetidae</taxon>
        <taxon>Sordariales</taxon>
        <taxon>Lasiosphaeriaceae</taxon>
        <taxon>Immersiella</taxon>
    </lineage>
</organism>
<proteinExistence type="predicted"/>
<dbReference type="Gene3D" id="3.40.462.20">
    <property type="match status" value="1"/>
</dbReference>
<gene>
    <name evidence="3" type="ORF">B0T14DRAFT_283670</name>
</gene>
<dbReference type="Proteomes" id="UP001175000">
    <property type="component" value="Unassembled WGS sequence"/>
</dbReference>
<dbReference type="Pfam" id="PF08031">
    <property type="entry name" value="BBE"/>
    <property type="match status" value="1"/>
</dbReference>
<feature type="domain" description="Berberine/berberine-like" evidence="2">
    <location>
        <begin position="126"/>
        <end position="165"/>
    </location>
</feature>
<dbReference type="InterPro" id="IPR012951">
    <property type="entry name" value="BBE"/>
</dbReference>